<dbReference type="SUPFAM" id="SSF54001">
    <property type="entry name" value="Cysteine proteinases"/>
    <property type="match status" value="1"/>
</dbReference>
<organism evidence="2 3">
    <name type="scientific">Novosphingobium resinovorum</name>
    <dbReference type="NCBI Taxonomy" id="158500"/>
    <lineage>
        <taxon>Bacteria</taxon>
        <taxon>Pseudomonadati</taxon>
        <taxon>Pseudomonadota</taxon>
        <taxon>Alphaproteobacteria</taxon>
        <taxon>Sphingomonadales</taxon>
        <taxon>Sphingomonadaceae</taxon>
        <taxon>Novosphingobium</taxon>
    </lineage>
</organism>
<dbReference type="InterPro" id="IPR038765">
    <property type="entry name" value="Papain-like_cys_pep_sf"/>
</dbReference>
<keyword evidence="3" id="KW-1185">Reference proteome</keyword>
<evidence type="ECO:0000313" key="3">
    <source>
        <dbReference type="Proteomes" id="UP000094626"/>
    </source>
</evidence>
<dbReference type="SMART" id="SM00460">
    <property type="entry name" value="TGc"/>
    <property type="match status" value="1"/>
</dbReference>
<proteinExistence type="predicted"/>
<name>A0A1D8AEZ5_9SPHN</name>
<dbReference type="OrthoDB" id="5438043at2"/>
<accession>A0A1D8AEZ5</accession>
<dbReference type="PANTHER" id="PTHR33490:SF12">
    <property type="entry name" value="BLL5557 PROTEIN"/>
    <property type="match status" value="1"/>
</dbReference>
<protein>
    <submittedName>
        <fullName evidence="2">Transglutaminase</fullName>
    </submittedName>
</protein>
<dbReference type="Gene3D" id="3.10.620.30">
    <property type="match status" value="1"/>
</dbReference>
<feature type="domain" description="Transglutaminase-like" evidence="1">
    <location>
        <begin position="161"/>
        <end position="227"/>
    </location>
</feature>
<dbReference type="InterPro" id="IPR002931">
    <property type="entry name" value="Transglutaminase-like"/>
</dbReference>
<dbReference type="Gene3D" id="2.60.40.2250">
    <property type="match status" value="1"/>
</dbReference>
<dbReference type="Proteomes" id="UP000094626">
    <property type="component" value="Plasmid pSA2"/>
</dbReference>
<reference evidence="3" key="1">
    <citation type="journal article" date="2017" name="J. Biotechnol.">
        <title>Complete genome sequence of Novosphingobium resinovorum SA1, a versatile xenobiotic-degrading bacterium capable of utilizing sulfanilic acid.</title>
        <authorList>
            <person name="Hegedus B."/>
            <person name="Kos P.B."/>
            <person name="Balint B."/>
            <person name="Maroti G."/>
            <person name="Gan H.M."/>
            <person name="Perei K."/>
            <person name="Rakhely G."/>
        </authorList>
    </citation>
    <scope>NUCLEOTIDE SEQUENCE [LARGE SCALE GENOMIC DNA]</scope>
    <source>
        <strain evidence="3">SA1</strain>
    </source>
</reference>
<keyword evidence="2" id="KW-0614">Plasmid</keyword>
<sequence>MLIRGGYEIGLKVEASTPLVAMLNVRPERFQDLRSPHAIMNDRGIPMQHYHDAFGNFCTRLTLPSGTTTISCNFLMHDSGLADIECPDAVQHEVADLPHEVLQYLLGSRYCETDHLSNIAWGLFGHIPAGWQRVRAIVDFVHRHLTYGYEHARATRTAYEAYNERVGVCRDFAHLAVALCRCMNIPARYCSGYLGDIGVEPLDVPMDFHAWFEAYLGGTWHSFDARHQVPRIGRILMACGRDAADTALTTAFGPLQLVSFRVLTEEVNVAGTQTSNSLAFAA</sequence>
<dbReference type="EMBL" id="CP017077">
    <property type="protein sequence ID" value="AOR80682.1"/>
    <property type="molecule type" value="Genomic_DNA"/>
</dbReference>
<dbReference type="AlphaFoldDB" id="A0A1D8AEZ5"/>
<evidence type="ECO:0000313" key="2">
    <source>
        <dbReference type="EMBL" id="AOR80682.1"/>
    </source>
</evidence>
<evidence type="ECO:0000259" key="1">
    <source>
        <dbReference type="SMART" id="SM00460"/>
    </source>
</evidence>
<dbReference type="KEGG" id="nre:BES08_28065"/>
<gene>
    <name evidence="2" type="ORF">BES08_28065</name>
</gene>
<geneLocation type="plasmid" evidence="2 3">
    <name>pSA2</name>
</geneLocation>
<dbReference type="Pfam" id="PF01841">
    <property type="entry name" value="Transglut_core"/>
    <property type="match status" value="1"/>
</dbReference>
<dbReference type="RefSeq" id="WP_069710009.1">
    <property type="nucleotide sequence ID" value="NZ_CP017077.1"/>
</dbReference>
<dbReference type="PANTHER" id="PTHR33490">
    <property type="entry name" value="BLR5614 PROTEIN-RELATED"/>
    <property type="match status" value="1"/>
</dbReference>